<dbReference type="GO" id="GO:0016740">
    <property type="term" value="F:transferase activity"/>
    <property type="evidence" value="ECO:0007669"/>
    <property type="project" value="UniProtKB-KW"/>
</dbReference>
<dbReference type="EMBL" id="JBGOOJ010000004">
    <property type="protein sequence ID" value="MEZ8089777.1"/>
    <property type="molecule type" value="Genomic_DNA"/>
</dbReference>
<sequence length="236" mass="27477">MSQYSIKHHQVIESALKNFNADFFCENQITFGGGTRIALELNEFRESIDIDFLCPNKASYRAVREQVTNVSLGSLVHEQFEYAREIMANRYGVRVFIKYQETLIKLEFVSFDNYELTPIQCDTKFPVPYLDQRSCFYTKLLSNSDRKLQEPYKDILDILAMYKSWGSIPDIAITQAESHNGKIIVRDLKESLQDIIDFPEKYIEASEVVKMNSEWVDDIVKNQPIALLNELNITYK</sequence>
<keyword evidence="1" id="KW-0808">Transferase</keyword>
<comment type="caution">
    <text evidence="1">The sequence shown here is derived from an EMBL/GenBank/DDBJ whole genome shotgun (WGS) entry which is preliminary data.</text>
</comment>
<dbReference type="Gene3D" id="3.10.450.620">
    <property type="entry name" value="JHP933, nucleotidyltransferase-like core domain"/>
    <property type="match status" value="1"/>
</dbReference>
<keyword evidence="2" id="KW-1185">Reference proteome</keyword>
<reference evidence="1 2" key="1">
    <citation type="submission" date="2024-06" db="EMBL/GenBank/DDBJ databases">
        <authorList>
            <person name="Steensen K."/>
            <person name="Seneca J."/>
            <person name="Bartlau N."/>
            <person name="Yu A.X."/>
            <person name="Polz M.F."/>
        </authorList>
    </citation>
    <scope>NUCLEOTIDE SEQUENCE [LARGE SCALE GENOMIC DNA]</scope>
    <source>
        <strain evidence="1 2">5S240</strain>
    </source>
</reference>
<name>A0ABV4LD18_9VIBR</name>
<gene>
    <name evidence="1" type="ORF">ACED24_06915</name>
</gene>
<evidence type="ECO:0000313" key="1">
    <source>
        <dbReference type="EMBL" id="MEZ8089777.1"/>
    </source>
</evidence>
<protein>
    <submittedName>
        <fullName evidence="1">Nucleotidyl transferase AbiEii/AbiGii toxin family protein</fullName>
    </submittedName>
</protein>
<organism evidence="1 2">
    <name type="scientific">Vibrio kanaloae</name>
    <dbReference type="NCBI Taxonomy" id="170673"/>
    <lineage>
        <taxon>Bacteria</taxon>
        <taxon>Pseudomonadati</taxon>
        <taxon>Pseudomonadota</taxon>
        <taxon>Gammaproteobacteria</taxon>
        <taxon>Vibrionales</taxon>
        <taxon>Vibrionaceae</taxon>
        <taxon>Vibrio</taxon>
    </lineage>
</organism>
<proteinExistence type="predicted"/>
<dbReference type="RefSeq" id="WP_017058565.1">
    <property type="nucleotide sequence ID" value="NZ_JBGONX010000007.1"/>
</dbReference>
<dbReference type="Proteomes" id="UP001569177">
    <property type="component" value="Unassembled WGS sequence"/>
</dbReference>
<evidence type="ECO:0000313" key="2">
    <source>
        <dbReference type="Proteomes" id="UP001569177"/>
    </source>
</evidence>
<dbReference type="Pfam" id="PF08843">
    <property type="entry name" value="AbiEii"/>
    <property type="match status" value="1"/>
</dbReference>
<dbReference type="InterPro" id="IPR014942">
    <property type="entry name" value="AbiEii"/>
</dbReference>
<accession>A0ABV4LD18</accession>